<dbReference type="EMBL" id="PSNW01000001">
    <property type="protein sequence ID" value="PPE75639.1"/>
    <property type="molecule type" value="Genomic_DNA"/>
</dbReference>
<dbReference type="GO" id="GO:0000166">
    <property type="term" value="F:nucleotide binding"/>
    <property type="evidence" value="ECO:0007669"/>
    <property type="project" value="InterPro"/>
</dbReference>
<dbReference type="Gene3D" id="3.30.360.10">
    <property type="entry name" value="Dihydrodipicolinate Reductase, domain 2"/>
    <property type="match status" value="1"/>
</dbReference>
<sequence length="320" mass="34925">MISIGLVGCGAVVHSNYAKTLPVRSEYSVRFVSDINEAQAQSAAALFNAQATPLDELVRQADAIIITTPPSTHEDLVLKSIRSGRVVLCEKPFMTSAAAARRVVDAAAAANSELFVGHFRRTFPQVRLARDLVKLGTIGQVQAIRMSEGGRFTWKAVSGYTVRDPAGGVLWDTGSHTLDTALFVAGMDLWPDLELSKIQVRKDKAEPSHDFKARFEVLGGKAGQSPVGFQLHFSRFEALPNFIEIIGERGKISLSAGMDTRVRLATAEGSIVLSAEEQYAEILECFELQLRRILLRDGQEDFAAFRFVGLTTILETLSNA</sequence>
<keyword evidence="4" id="KW-1185">Reference proteome</keyword>
<feature type="domain" description="GFO/IDH/MocA-like oxidoreductase" evidence="2">
    <location>
        <begin position="126"/>
        <end position="252"/>
    </location>
</feature>
<evidence type="ECO:0000259" key="2">
    <source>
        <dbReference type="Pfam" id="PF22725"/>
    </source>
</evidence>
<organism evidence="3 4">
    <name type="scientific">Solimonas fluminis</name>
    <dbReference type="NCBI Taxonomy" id="2086571"/>
    <lineage>
        <taxon>Bacteria</taxon>
        <taxon>Pseudomonadati</taxon>
        <taxon>Pseudomonadota</taxon>
        <taxon>Gammaproteobacteria</taxon>
        <taxon>Nevskiales</taxon>
        <taxon>Nevskiaceae</taxon>
        <taxon>Solimonas</taxon>
    </lineage>
</organism>
<dbReference type="Pfam" id="PF22725">
    <property type="entry name" value="GFO_IDH_MocA_C3"/>
    <property type="match status" value="1"/>
</dbReference>
<accession>A0A2S5TKX6</accession>
<dbReference type="RefSeq" id="WP_104228605.1">
    <property type="nucleotide sequence ID" value="NZ_PSNW01000001.1"/>
</dbReference>
<dbReference type="PANTHER" id="PTHR43377">
    <property type="entry name" value="BILIVERDIN REDUCTASE A"/>
    <property type="match status" value="1"/>
</dbReference>
<gene>
    <name evidence="3" type="ORF">C3942_01725</name>
</gene>
<feature type="domain" description="Gfo/Idh/MocA-like oxidoreductase N-terminal" evidence="1">
    <location>
        <begin position="2"/>
        <end position="118"/>
    </location>
</feature>
<dbReference type="Pfam" id="PF01408">
    <property type="entry name" value="GFO_IDH_MocA"/>
    <property type="match status" value="1"/>
</dbReference>
<dbReference type="SUPFAM" id="SSF51735">
    <property type="entry name" value="NAD(P)-binding Rossmann-fold domains"/>
    <property type="match status" value="1"/>
</dbReference>
<dbReference type="OrthoDB" id="9801953at2"/>
<dbReference type="InterPro" id="IPR000683">
    <property type="entry name" value="Gfo/Idh/MocA-like_OxRdtase_N"/>
</dbReference>
<dbReference type="AlphaFoldDB" id="A0A2S5TKX6"/>
<dbReference type="InterPro" id="IPR051450">
    <property type="entry name" value="Gfo/Idh/MocA_Oxidoreductases"/>
</dbReference>
<dbReference type="PANTHER" id="PTHR43377:SF1">
    <property type="entry name" value="BILIVERDIN REDUCTASE A"/>
    <property type="match status" value="1"/>
</dbReference>
<dbReference type="InterPro" id="IPR055170">
    <property type="entry name" value="GFO_IDH_MocA-like_dom"/>
</dbReference>
<name>A0A2S5TKX6_9GAMM</name>
<dbReference type="SUPFAM" id="SSF55347">
    <property type="entry name" value="Glyceraldehyde-3-phosphate dehydrogenase-like, C-terminal domain"/>
    <property type="match status" value="1"/>
</dbReference>
<dbReference type="InterPro" id="IPR036291">
    <property type="entry name" value="NAD(P)-bd_dom_sf"/>
</dbReference>
<comment type="caution">
    <text evidence="3">The sequence shown here is derived from an EMBL/GenBank/DDBJ whole genome shotgun (WGS) entry which is preliminary data.</text>
</comment>
<evidence type="ECO:0000313" key="4">
    <source>
        <dbReference type="Proteomes" id="UP000238220"/>
    </source>
</evidence>
<evidence type="ECO:0000259" key="1">
    <source>
        <dbReference type="Pfam" id="PF01408"/>
    </source>
</evidence>
<dbReference type="Proteomes" id="UP000238220">
    <property type="component" value="Unassembled WGS sequence"/>
</dbReference>
<proteinExistence type="predicted"/>
<protein>
    <submittedName>
        <fullName evidence="3">Uncharacterized protein</fullName>
    </submittedName>
</protein>
<dbReference type="Gene3D" id="3.40.50.720">
    <property type="entry name" value="NAD(P)-binding Rossmann-like Domain"/>
    <property type="match status" value="1"/>
</dbReference>
<evidence type="ECO:0000313" key="3">
    <source>
        <dbReference type="EMBL" id="PPE75639.1"/>
    </source>
</evidence>
<reference evidence="3 4" key="1">
    <citation type="submission" date="2018-02" db="EMBL/GenBank/DDBJ databases">
        <title>Genome sequencing of Solimonas sp. HR-BB.</title>
        <authorList>
            <person name="Lee Y."/>
            <person name="Jeon C.O."/>
        </authorList>
    </citation>
    <scope>NUCLEOTIDE SEQUENCE [LARGE SCALE GENOMIC DNA]</scope>
    <source>
        <strain evidence="3 4">HR-BB</strain>
    </source>
</reference>